<evidence type="ECO:0000259" key="18">
    <source>
        <dbReference type="SMART" id="SM01373"/>
    </source>
</evidence>
<keyword evidence="11" id="KW-0624">Polysaccharide degradation</keyword>
<comment type="catalytic activity">
    <reaction evidence="14">
        <text>[(1-&gt;4)-alpha-D-galacturonosyl](n) + H2O = alpha-D-galacturonate + [(1-&gt;4)-alpha-D-galacturonosyl](n-1)</text>
        <dbReference type="Rhea" id="RHEA:14117"/>
        <dbReference type="Rhea" id="RHEA-COMP:14570"/>
        <dbReference type="Rhea" id="RHEA-COMP:14572"/>
        <dbReference type="ChEBI" id="CHEBI:15377"/>
        <dbReference type="ChEBI" id="CHEBI:58658"/>
        <dbReference type="ChEBI" id="CHEBI:140523"/>
        <dbReference type="EC" id="3.2.1.67"/>
    </reaction>
</comment>
<reference evidence="19 20" key="1">
    <citation type="submission" date="2015-04" db="EMBL/GenBank/DDBJ databases">
        <authorList>
            <person name="Syromyatnikov M.Y."/>
            <person name="Popov V.N."/>
        </authorList>
    </citation>
    <scope>NUCLEOTIDE SEQUENCE [LARGE SCALE GENOMIC DNA]</scope>
    <source>
        <strain evidence="19">WF-38-12</strain>
    </source>
</reference>
<evidence type="ECO:0000256" key="5">
    <source>
        <dbReference type="ARBA" id="ARBA00022801"/>
    </source>
</evidence>
<evidence type="ECO:0000256" key="13">
    <source>
        <dbReference type="ARBA" id="ARBA00038933"/>
    </source>
</evidence>
<feature type="region of interest" description="Disordered" evidence="16">
    <location>
        <begin position="484"/>
        <end position="536"/>
    </location>
</feature>
<evidence type="ECO:0000256" key="16">
    <source>
        <dbReference type="SAM" id="MobiDB-lite"/>
    </source>
</evidence>
<evidence type="ECO:0000256" key="17">
    <source>
        <dbReference type="SAM" id="SignalP"/>
    </source>
</evidence>
<feature type="compositionally biased region" description="Polar residues" evidence="16">
    <location>
        <begin position="493"/>
        <end position="510"/>
    </location>
</feature>
<keyword evidence="9 15" id="KW-0326">Glycosidase</keyword>
<name>A0A0U1LRU3_TALIS</name>
<dbReference type="GO" id="GO:0000272">
    <property type="term" value="P:polysaccharide catabolic process"/>
    <property type="evidence" value="ECO:0007669"/>
    <property type="project" value="UniProtKB-KW"/>
</dbReference>
<evidence type="ECO:0000256" key="14">
    <source>
        <dbReference type="ARBA" id="ARBA00048766"/>
    </source>
</evidence>
<dbReference type="PANTHER" id="PTHR31736">
    <property type="match status" value="1"/>
</dbReference>
<evidence type="ECO:0000256" key="2">
    <source>
        <dbReference type="ARBA" id="ARBA00008834"/>
    </source>
</evidence>
<dbReference type="STRING" id="28573.A0A0U1LRU3"/>
<dbReference type="GO" id="GO:0071555">
    <property type="term" value="P:cell wall organization"/>
    <property type="evidence" value="ECO:0007669"/>
    <property type="project" value="UniProtKB-KW"/>
</dbReference>
<proteinExistence type="inferred from homology"/>
<dbReference type="GO" id="GO:0047911">
    <property type="term" value="F:galacturan 1,4-alpha-galacturonidase activity"/>
    <property type="evidence" value="ECO:0007669"/>
    <property type="project" value="UniProtKB-EC"/>
</dbReference>
<dbReference type="EMBL" id="CVMT01000002">
    <property type="protein sequence ID" value="CRG85859.1"/>
    <property type="molecule type" value="Genomic_DNA"/>
</dbReference>
<evidence type="ECO:0000256" key="3">
    <source>
        <dbReference type="ARBA" id="ARBA00022525"/>
    </source>
</evidence>
<comment type="function">
    <text evidence="12">Specific in hydrolyzing the terminal glycosidic bond of polygalacturonic acid and oligogalacturonates.</text>
</comment>
<feature type="domain" description="MAGE" evidence="18">
    <location>
        <begin position="546"/>
        <end position="741"/>
    </location>
</feature>
<evidence type="ECO:0000313" key="19">
    <source>
        <dbReference type="EMBL" id="CRG85859.1"/>
    </source>
</evidence>
<sequence>MRWLKSFVAFSCVSAALADSSAITQKNNVCTVKALGHKKNDVPNILEAFRRCGHGGRIVFPEDQNYWIGTRLNPVVDDVFIEWRGTWTFSDNLDYWRNNSYPIKFQNHHAGFILSGKGITIEGYGTGQIYGNGNAWYNAEEGHTQPGRPMPFVFWNVTDVLVEDFKIIDPPLWSLNIMNGTHLRFNNIYANATAVNAPYGTNWVQNTDGFDTMDVNNVELNGLVYQGGDDCIAIKPRSYNVRVTNVTCHGGNGIAIGSLGQYLEDSSVENVVVDNVKIIRHNEDMHNSAYIKTWIGVQLPQSSYESAGQPNGAGWGSVENIVFSNFDIQGANAGPGISQDSGDNGSYPGTSLMQISNIAFVNFTGYLNSAPKKDAVATVSCSKAHPCYNIEFDNVDIHPAQNISSFGGVSCDYTATGGVNGLSGKRGGPCTSSFLAFDASSADHLSLRQAPLEQDTTSIPCTAILIKFEWFIRISDTLKHTKMPLGRKRRAEQNGSDSSSENDTPANYPQQRRRQSENEDNDEETSDSDDGQHRAPSSLDVMVKKMVRLALSSEFARLPIRRIDISAKVLGEQGARQFKLVFDETQRVLRSRFGMQLVELPAKEKVTITQRRAAQKVEKPSTASKSWIVMSVLPSAFRVPEILPPAKAPSVFSESTYTALYTFLISLITLSGGSIQEQKLERYLQRTNTDQYTPVDRTDRLLQRMCKDGYLVRNREMDGGEEIIEYMVGPRGKTEVGESGVSGLVREVYGKQISSNTSQEDLDDMFEARLARSVRGHRGIAPAEPDNNNNDAPEEINNRRNQSNRRNTRNRGSDDDGGY</sequence>
<keyword evidence="20" id="KW-1185">Reference proteome</keyword>
<dbReference type="Pfam" id="PF00295">
    <property type="entry name" value="Glyco_hydro_28"/>
    <property type="match status" value="1"/>
</dbReference>
<dbReference type="InterPro" id="IPR000743">
    <property type="entry name" value="Glyco_hydro_28"/>
</dbReference>
<comment type="subcellular location">
    <subcellularLocation>
        <location evidence="1">Secreted</location>
    </subcellularLocation>
</comment>
<dbReference type="Pfam" id="PF01454">
    <property type="entry name" value="MAGE"/>
    <property type="match status" value="1"/>
</dbReference>
<gene>
    <name evidence="19" type="ORF">PISL3812_02865</name>
</gene>
<keyword evidence="6" id="KW-1015">Disulfide bond</keyword>
<evidence type="ECO:0000256" key="6">
    <source>
        <dbReference type="ARBA" id="ARBA00023157"/>
    </source>
</evidence>
<keyword evidence="8" id="KW-0119">Carbohydrate metabolism</keyword>
<dbReference type="SMART" id="SM01373">
    <property type="entry name" value="MAGE"/>
    <property type="match status" value="1"/>
</dbReference>
<keyword evidence="5 15" id="KW-0378">Hydrolase</keyword>
<protein>
    <recommendedName>
        <fullName evidence="13">galacturonan 1,4-alpha-galacturonidase</fullName>
        <ecNumber evidence="13">3.2.1.67</ecNumber>
    </recommendedName>
</protein>
<dbReference type="Gene3D" id="1.10.10.1200">
    <property type="entry name" value="MAGE homology domain, winged helix WH1 motif"/>
    <property type="match status" value="1"/>
</dbReference>
<keyword evidence="3" id="KW-0964">Secreted</keyword>
<feature type="compositionally biased region" description="Low complexity" evidence="16">
    <location>
        <begin position="780"/>
        <end position="791"/>
    </location>
</feature>
<evidence type="ECO:0000256" key="1">
    <source>
        <dbReference type="ARBA" id="ARBA00004613"/>
    </source>
</evidence>
<feature type="signal peptide" evidence="17">
    <location>
        <begin position="1"/>
        <end position="18"/>
    </location>
</feature>
<dbReference type="GO" id="GO:0005576">
    <property type="term" value="C:extracellular region"/>
    <property type="evidence" value="ECO:0007669"/>
    <property type="project" value="UniProtKB-SubCell"/>
</dbReference>
<dbReference type="EC" id="3.2.1.67" evidence="13"/>
<keyword evidence="4 17" id="KW-0732">Signal</keyword>
<dbReference type="InterPro" id="IPR002190">
    <property type="entry name" value="MHD_dom"/>
</dbReference>
<dbReference type="Gene3D" id="1.10.10.1210">
    <property type="entry name" value="MAGE homology domain, winged helix WH2 motif"/>
    <property type="match status" value="1"/>
</dbReference>
<evidence type="ECO:0000256" key="7">
    <source>
        <dbReference type="ARBA" id="ARBA00023180"/>
    </source>
</evidence>
<evidence type="ECO:0000256" key="4">
    <source>
        <dbReference type="ARBA" id="ARBA00022729"/>
    </source>
</evidence>
<keyword evidence="7" id="KW-0325">Glycoprotein</keyword>
<feature type="region of interest" description="Disordered" evidence="16">
    <location>
        <begin position="777"/>
        <end position="819"/>
    </location>
</feature>
<dbReference type="PANTHER" id="PTHR31736:SF12">
    <property type="entry name" value="EXO-POLYGALACTURONASE, PUTATIVE-RELATED"/>
    <property type="match status" value="1"/>
</dbReference>
<accession>A0A0U1LRU3</accession>
<evidence type="ECO:0000256" key="8">
    <source>
        <dbReference type="ARBA" id="ARBA00023277"/>
    </source>
</evidence>
<keyword evidence="10" id="KW-0961">Cell wall biogenesis/degradation</keyword>
<dbReference type="Proteomes" id="UP000054383">
    <property type="component" value="Unassembled WGS sequence"/>
</dbReference>
<evidence type="ECO:0000256" key="10">
    <source>
        <dbReference type="ARBA" id="ARBA00023316"/>
    </source>
</evidence>
<evidence type="ECO:0000256" key="9">
    <source>
        <dbReference type="ARBA" id="ARBA00023295"/>
    </source>
</evidence>
<evidence type="ECO:0000256" key="15">
    <source>
        <dbReference type="RuleBase" id="RU361169"/>
    </source>
</evidence>
<dbReference type="InterPro" id="IPR012334">
    <property type="entry name" value="Pectin_lyas_fold"/>
</dbReference>
<dbReference type="GO" id="GO:0004650">
    <property type="term" value="F:polygalacturonase activity"/>
    <property type="evidence" value="ECO:0007669"/>
    <property type="project" value="InterPro"/>
</dbReference>
<dbReference type="OrthoDB" id="339764at2759"/>
<organism evidence="19 20">
    <name type="scientific">Talaromyces islandicus</name>
    <name type="common">Penicillium islandicum</name>
    <dbReference type="NCBI Taxonomy" id="28573"/>
    <lineage>
        <taxon>Eukaryota</taxon>
        <taxon>Fungi</taxon>
        <taxon>Dikarya</taxon>
        <taxon>Ascomycota</taxon>
        <taxon>Pezizomycotina</taxon>
        <taxon>Eurotiomycetes</taxon>
        <taxon>Eurotiomycetidae</taxon>
        <taxon>Eurotiales</taxon>
        <taxon>Trichocomaceae</taxon>
        <taxon>Talaromyces</taxon>
        <taxon>Talaromyces sect. Islandici</taxon>
    </lineage>
</organism>
<dbReference type="InterPro" id="IPR041899">
    <property type="entry name" value="MAGE_WH2"/>
</dbReference>
<dbReference type="InterPro" id="IPR011050">
    <property type="entry name" value="Pectin_lyase_fold/virulence"/>
</dbReference>
<evidence type="ECO:0000256" key="12">
    <source>
        <dbReference type="ARBA" id="ARBA00037312"/>
    </source>
</evidence>
<dbReference type="SUPFAM" id="SSF51126">
    <property type="entry name" value="Pectin lyase-like"/>
    <property type="match status" value="1"/>
</dbReference>
<evidence type="ECO:0000313" key="20">
    <source>
        <dbReference type="Proteomes" id="UP000054383"/>
    </source>
</evidence>
<feature type="compositionally biased region" description="Acidic residues" evidence="16">
    <location>
        <begin position="518"/>
        <end position="529"/>
    </location>
</feature>
<dbReference type="Gene3D" id="2.160.20.10">
    <property type="entry name" value="Single-stranded right-handed beta-helix, Pectin lyase-like"/>
    <property type="match status" value="1"/>
</dbReference>
<dbReference type="InterPro" id="IPR041898">
    <property type="entry name" value="MAGE_WH1"/>
</dbReference>
<feature type="chain" id="PRO_5006711192" description="galacturonan 1,4-alpha-galacturonidase" evidence="17">
    <location>
        <begin position="19"/>
        <end position="819"/>
    </location>
</feature>
<dbReference type="AlphaFoldDB" id="A0A0U1LRU3"/>
<evidence type="ECO:0000256" key="11">
    <source>
        <dbReference type="ARBA" id="ARBA00023326"/>
    </source>
</evidence>
<comment type="similarity">
    <text evidence="2 15">Belongs to the glycosyl hydrolase 28 family.</text>
</comment>